<accession>A0A139XCN6</accession>
<evidence type="ECO:0000313" key="2">
    <source>
        <dbReference type="Proteomes" id="UP000076925"/>
    </source>
</evidence>
<reference evidence="1 2" key="1">
    <citation type="journal article" date="2013" name="Genome Biol. Evol.">
        <title>Genomes of Stigonematalean cyanobacteria (subsection V) and the evolution of oxygenic photosynthesis from prokaryotes to plastids.</title>
        <authorList>
            <person name="Dagan T."/>
            <person name="Roettger M."/>
            <person name="Stucken K."/>
            <person name="Landan G."/>
            <person name="Koch R."/>
            <person name="Major P."/>
            <person name="Gould S.B."/>
            <person name="Goremykin V.V."/>
            <person name="Rippka R."/>
            <person name="Tandeau de Marsac N."/>
            <person name="Gugger M."/>
            <person name="Lockhart P.J."/>
            <person name="Allen J.F."/>
            <person name="Brune I."/>
            <person name="Maus I."/>
            <person name="Puhler A."/>
            <person name="Martin W.F."/>
        </authorList>
    </citation>
    <scope>NUCLEOTIDE SEQUENCE [LARGE SCALE GENOMIC DNA]</scope>
    <source>
        <strain evidence="1 2">PCC 7110</strain>
    </source>
</reference>
<organism evidence="1 2">
    <name type="scientific">Scytonema hofmannii PCC 7110</name>
    <dbReference type="NCBI Taxonomy" id="128403"/>
    <lineage>
        <taxon>Bacteria</taxon>
        <taxon>Bacillati</taxon>
        <taxon>Cyanobacteriota</taxon>
        <taxon>Cyanophyceae</taxon>
        <taxon>Nostocales</taxon>
        <taxon>Scytonemataceae</taxon>
        <taxon>Scytonema</taxon>
    </lineage>
</organism>
<dbReference type="EMBL" id="ANNX02000020">
    <property type="protein sequence ID" value="KYC42459.1"/>
    <property type="molecule type" value="Genomic_DNA"/>
</dbReference>
<comment type="caution">
    <text evidence="1">The sequence shown here is derived from an EMBL/GenBank/DDBJ whole genome shotgun (WGS) entry which is preliminary data.</text>
</comment>
<dbReference type="Proteomes" id="UP000076925">
    <property type="component" value="Unassembled WGS sequence"/>
</dbReference>
<keyword evidence="2" id="KW-1185">Reference proteome</keyword>
<name>A0A139XCN6_9CYAN</name>
<evidence type="ECO:0000313" key="1">
    <source>
        <dbReference type="EMBL" id="KYC42459.1"/>
    </source>
</evidence>
<dbReference type="RefSeq" id="WP_017747604.1">
    <property type="nucleotide sequence ID" value="NZ_KQ976354.1"/>
</dbReference>
<sequence>MDTTYRKEANFSETIQLLIKGIVESIIGDTSKQGFHNFVARSWKNRELLYRVEERYHTLIIK</sequence>
<protein>
    <submittedName>
        <fullName evidence="1">Uncharacterized protein</fullName>
    </submittedName>
</protein>
<gene>
    <name evidence="1" type="ORF">WA1_21075</name>
</gene>
<dbReference type="AlphaFoldDB" id="A0A139XCN6"/>
<proteinExistence type="predicted"/>